<dbReference type="Proteomes" id="UP000664521">
    <property type="component" value="Unassembled WGS sequence"/>
</dbReference>
<comment type="caution">
    <text evidence="2">The sequence shown here is derived from an EMBL/GenBank/DDBJ whole genome shotgun (WGS) entry which is preliminary data.</text>
</comment>
<feature type="compositionally biased region" description="Low complexity" evidence="1">
    <location>
        <begin position="148"/>
        <end position="164"/>
    </location>
</feature>
<reference evidence="2" key="1">
    <citation type="submission" date="2021-03" db="EMBL/GenBank/DDBJ databases">
        <authorList>
            <person name="Tagirdzhanova G."/>
        </authorList>
    </citation>
    <scope>NUCLEOTIDE SEQUENCE</scope>
</reference>
<name>A0A8H3ITQ2_9LECA</name>
<sequence length="300" mass="32563">MAELAALVSAGQLLDYSLDIVKSLAKLQTALKTGHSFLADEQASISQLKQFISGSFCPNGTIADSGFAPLLESIKTTVDRLLDLLEVKTRRRLVSILVLRRTELNEAFAALERKKSSLILQFAAQNSTALASLCMDYSIDPSEEPTMSKHSPTISQSSTSSSFTEHQGGPPATRRWMKSRLFPSYQTSDQRAKRDLVINGHQALSKVDHSMLAQRNALLDSASQAASSQDDTAEAAVPNDGQSSSSAKSQNPAFLKILKNVMKGKSKIHIRGDNSNCTIEKNRMNDNATIVVGGRMSISF</sequence>
<protein>
    <submittedName>
        <fullName evidence="2">Uncharacterized protein</fullName>
    </submittedName>
</protein>
<evidence type="ECO:0000313" key="2">
    <source>
        <dbReference type="EMBL" id="CAF9933130.1"/>
    </source>
</evidence>
<gene>
    <name evidence="2" type="ORF">HETSPECPRED_008546</name>
</gene>
<organism evidence="2 3">
    <name type="scientific">Heterodermia speciosa</name>
    <dbReference type="NCBI Taxonomy" id="116794"/>
    <lineage>
        <taxon>Eukaryota</taxon>
        <taxon>Fungi</taxon>
        <taxon>Dikarya</taxon>
        <taxon>Ascomycota</taxon>
        <taxon>Pezizomycotina</taxon>
        <taxon>Lecanoromycetes</taxon>
        <taxon>OSLEUM clade</taxon>
        <taxon>Lecanoromycetidae</taxon>
        <taxon>Caliciales</taxon>
        <taxon>Physciaceae</taxon>
        <taxon>Heterodermia</taxon>
    </lineage>
</organism>
<evidence type="ECO:0000313" key="3">
    <source>
        <dbReference type="Proteomes" id="UP000664521"/>
    </source>
</evidence>
<feature type="compositionally biased region" description="Low complexity" evidence="1">
    <location>
        <begin position="222"/>
        <end position="236"/>
    </location>
</feature>
<feature type="compositionally biased region" description="Polar residues" evidence="1">
    <location>
        <begin position="240"/>
        <end position="251"/>
    </location>
</feature>
<dbReference type="AlphaFoldDB" id="A0A8H3ITQ2"/>
<feature type="region of interest" description="Disordered" evidence="1">
    <location>
        <begin position="142"/>
        <end position="179"/>
    </location>
</feature>
<proteinExistence type="predicted"/>
<accession>A0A8H3ITQ2</accession>
<dbReference type="EMBL" id="CAJPDS010000066">
    <property type="protein sequence ID" value="CAF9933130.1"/>
    <property type="molecule type" value="Genomic_DNA"/>
</dbReference>
<keyword evidence="3" id="KW-1185">Reference proteome</keyword>
<feature type="region of interest" description="Disordered" evidence="1">
    <location>
        <begin position="222"/>
        <end position="251"/>
    </location>
</feature>
<evidence type="ECO:0000256" key="1">
    <source>
        <dbReference type="SAM" id="MobiDB-lite"/>
    </source>
</evidence>